<evidence type="ECO:0000256" key="4">
    <source>
        <dbReference type="ARBA" id="ARBA00022622"/>
    </source>
</evidence>
<dbReference type="GO" id="GO:0071970">
    <property type="term" value="P:fungal-type cell wall (1-&gt;3)-beta-D-glucan biosynthetic process"/>
    <property type="evidence" value="ECO:0007669"/>
    <property type="project" value="TreeGrafter"/>
</dbReference>
<keyword evidence="15" id="KW-1185">Reference proteome</keyword>
<evidence type="ECO:0000256" key="8">
    <source>
        <dbReference type="ARBA" id="ARBA00023180"/>
    </source>
</evidence>
<comment type="function">
    <text evidence="11">Splits internally a 1,3-beta-glucan molecule and transfers the newly generated reducing end (the donor) to the non-reducing end of another 1,3-beta-glucan molecule (the acceptor) forming a 1,3-beta linkage, resulting in the elongation of 1,3-beta-glucan chains in the cell wall.</text>
</comment>
<evidence type="ECO:0000256" key="6">
    <source>
        <dbReference type="ARBA" id="ARBA00023136"/>
    </source>
</evidence>
<comment type="subcellular location">
    <subcellularLocation>
        <location evidence="1">Cell envelope</location>
    </subcellularLocation>
    <subcellularLocation>
        <location evidence="11">Cell membrane</location>
        <topology evidence="11">Lipid-anchor</topology>
        <topology evidence="11">GPI-anchor</topology>
    </subcellularLocation>
    <subcellularLocation>
        <location evidence="2">Membrane</location>
        <topology evidence="2">Lipid-anchor</topology>
        <topology evidence="2">GPI-anchor</topology>
    </subcellularLocation>
</comment>
<dbReference type="Pfam" id="PF03198">
    <property type="entry name" value="Glyco_hydro_72"/>
    <property type="match status" value="1"/>
</dbReference>
<dbReference type="PANTHER" id="PTHR31468:SF2">
    <property type="entry name" value="1,3-BETA-GLUCANOSYLTRANSFERASE GAS1"/>
    <property type="match status" value="1"/>
</dbReference>
<evidence type="ECO:0000256" key="7">
    <source>
        <dbReference type="ARBA" id="ARBA00023157"/>
    </source>
</evidence>
<keyword evidence="5 11" id="KW-0732">Signal</keyword>
<dbReference type="InterPro" id="IPR012946">
    <property type="entry name" value="X8"/>
</dbReference>
<accession>A0A1E5RWQ7</accession>
<dbReference type="GO" id="GO:0031505">
    <property type="term" value="P:fungal-type cell wall organization"/>
    <property type="evidence" value="ECO:0007669"/>
    <property type="project" value="TreeGrafter"/>
</dbReference>
<proteinExistence type="inferred from homology"/>
<dbReference type="SMART" id="SM00768">
    <property type="entry name" value="X8"/>
    <property type="match status" value="1"/>
</dbReference>
<evidence type="ECO:0000313" key="14">
    <source>
        <dbReference type="EMBL" id="OEJ91382.1"/>
    </source>
</evidence>
<protein>
    <recommendedName>
        <fullName evidence="11">1,3-beta-glucanosyltransferase</fullName>
        <ecNumber evidence="11">2.4.1.-</ecNumber>
    </recommendedName>
</protein>
<feature type="chain" id="PRO_5009028121" description="1,3-beta-glucanosyltransferase" evidence="11">
    <location>
        <begin position="23"/>
        <end position="569"/>
    </location>
</feature>
<dbReference type="FunFam" id="3.20.20.80:FF:000038">
    <property type="entry name" value="1,3-beta-glucanosyltransferase"/>
    <property type="match status" value="1"/>
</dbReference>
<feature type="region of interest" description="Disordered" evidence="12">
    <location>
        <begin position="495"/>
        <end position="545"/>
    </location>
</feature>
<dbReference type="AlphaFoldDB" id="A0A1E5RWQ7"/>
<evidence type="ECO:0000256" key="9">
    <source>
        <dbReference type="ARBA" id="ARBA00023288"/>
    </source>
</evidence>
<reference evidence="15" key="1">
    <citation type="journal article" date="2016" name="Genome Announc.">
        <title>Genome sequences of three species of Hanseniaspora isolated from spontaneous wine fermentations.</title>
        <authorList>
            <person name="Sternes P.R."/>
            <person name="Lee D."/>
            <person name="Kutyna D.R."/>
            <person name="Borneman A.R."/>
        </authorList>
    </citation>
    <scope>NUCLEOTIDE SEQUENCE [LARGE SCALE GENOMIC DNA]</scope>
    <source>
        <strain evidence="15">AWRI3578</strain>
    </source>
</reference>
<dbReference type="EMBL" id="LPNL01000002">
    <property type="protein sequence ID" value="OEJ91382.1"/>
    <property type="molecule type" value="Genomic_DNA"/>
</dbReference>
<dbReference type="OrthoDB" id="421038at2759"/>
<organism evidence="14 15">
    <name type="scientific">Hanseniaspora opuntiae</name>
    <dbReference type="NCBI Taxonomy" id="211096"/>
    <lineage>
        <taxon>Eukaryota</taxon>
        <taxon>Fungi</taxon>
        <taxon>Dikarya</taxon>
        <taxon>Ascomycota</taxon>
        <taxon>Saccharomycotina</taxon>
        <taxon>Saccharomycetes</taxon>
        <taxon>Saccharomycodales</taxon>
        <taxon>Saccharomycodaceae</taxon>
        <taxon>Hanseniaspora</taxon>
    </lineage>
</organism>
<keyword evidence="4 11" id="KW-0336">GPI-anchor</keyword>
<keyword evidence="10" id="KW-0961">Cell wall biogenesis/degradation</keyword>
<keyword evidence="7" id="KW-1015">Disulfide bond</keyword>
<comment type="caution">
    <text evidence="14">The sequence shown here is derived from an EMBL/GenBank/DDBJ whole genome shotgun (WGS) entry which is preliminary data.</text>
</comment>
<dbReference type="PANTHER" id="PTHR31468">
    <property type="entry name" value="1,3-BETA-GLUCANOSYLTRANSFERASE GAS1"/>
    <property type="match status" value="1"/>
</dbReference>
<dbReference type="GO" id="GO:0042124">
    <property type="term" value="F:1,3-beta-glucanosyltransferase activity"/>
    <property type="evidence" value="ECO:0007669"/>
    <property type="project" value="TreeGrafter"/>
</dbReference>
<dbReference type="Pfam" id="PF07983">
    <property type="entry name" value="X8"/>
    <property type="match status" value="1"/>
</dbReference>
<keyword evidence="6 11" id="KW-0472">Membrane</keyword>
<gene>
    <name evidence="14" type="ORF">AWRI3578_g543</name>
</gene>
<dbReference type="InterPro" id="IPR004886">
    <property type="entry name" value="Glucanosyltransferase"/>
</dbReference>
<dbReference type="Gene3D" id="1.20.58.1040">
    <property type="match status" value="1"/>
</dbReference>
<evidence type="ECO:0000256" key="12">
    <source>
        <dbReference type="SAM" id="MobiDB-lite"/>
    </source>
</evidence>
<dbReference type="Proteomes" id="UP000095605">
    <property type="component" value="Unassembled WGS sequence"/>
</dbReference>
<feature type="domain" description="X8" evidence="13">
    <location>
        <begin position="378"/>
        <end position="464"/>
    </location>
</feature>
<dbReference type="GO" id="GO:0005886">
    <property type="term" value="C:plasma membrane"/>
    <property type="evidence" value="ECO:0007669"/>
    <property type="project" value="UniProtKB-SubCell"/>
</dbReference>
<dbReference type="EC" id="2.4.1.-" evidence="11"/>
<sequence length="569" mass="61057">MYSSKLIFAALFTALFNVLVNASDLPAIEIKGNKFFFSNNGSQFYIRGVAYQADSANATDDSTITDPLADYDTCSRDIPYLQDLNTNVVRVYALNATQDHSKCMQALNDAGIYLIADLSIPSESINRNSPSWDVSLFDRYKDVVDEFHNYTNVLGFFAGNEVSNEWNNTDASAFVKAAIRDTKAYIKEKGYRSIPVGYSSNDDSVTRLDMADYFACGDSEDHADFYGINMYEWCGKSSFKLSGYQARTEEFANYTIPLFMSEYGCNEVTPRVFTEIGAIFSDEMTDVWSGGIVYMYYQESNNYGLVSISDGKVSTMADYSYYSSEINAVSPTSVNSASYTPSTTSMSCPTVKASTWLADDVLPPTPDKALCECAYDSLSCVVSTDVSDDDYADLYEYICSEVDCSGISANGTTGKYGDLSACDAEVKLSFLLDLYYNSIGESYACDFSGSAVLKDATTQKGCSAVVSQMGSLATNSVTATATYTGDFSYGTATGTATGDDSSSGSSTTVSTKTKTSGTTSGSSSSSSASSSSSSKSKNMAPASAPSSSKVLISLLASIGVFAGMSFAMI</sequence>
<dbReference type="SUPFAM" id="SSF51445">
    <property type="entry name" value="(Trans)glycosidases"/>
    <property type="match status" value="1"/>
</dbReference>
<evidence type="ECO:0000256" key="11">
    <source>
        <dbReference type="RuleBase" id="RU361209"/>
    </source>
</evidence>
<evidence type="ECO:0000256" key="2">
    <source>
        <dbReference type="ARBA" id="ARBA00004589"/>
    </source>
</evidence>
<evidence type="ECO:0000313" key="15">
    <source>
        <dbReference type="Proteomes" id="UP000095605"/>
    </source>
</evidence>
<keyword evidence="11 14" id="KW-0808">Transferase</keyword>
<evidence type="ECO:0000256" key="5">
    <source>
        <dbReference type="ARBA" id="ARBA00022729"/>
    </source>
</evidence>
<dbReference type="InterPro" id="IPR017853">
    <property type="entry name" value="GH"/>
</dbReference>
<evidence type="ECO:0000256" key="1">
    <source>
        <dbReference type="ARBA" id="ARBA00004196"/>
    </source>
</evidence>
<keyword evidence="8" id="KW-0325">Glycoprotein</keyword>
<feature type="signal peptide" evidence="11">
    <location>
        <begin position="1"/>
        <end position="22"/>
    </location>
</feature>
<evidence type="ECO:0000256" key="10">
    <source>
        <dbReference type="ARBA" id="ARBA00023316"/>
    </source>
</evidence>
<dbReference type="GO" id="GO:0098552">
    <property type="term" value="C:side of membrane"/>
    <property type="evidence" value="ECO:0007669"/>
    <property type="project" value="UniProtKB-KW"/>
</dbReference>
<comment type="similarity">
    <text evidence="3 11">Belongs to the glycosyl hydrolase 72 family.</text>
</comment>
<keyword evidence="9 11" id="KW-0449">Lipoprotein</keyword>
<name>A0A1E5RWQ7_9ASCO</name>
<dbReference type="Gene3D" id="3.20.20.80">
    <property type="entry name" value="Glycosidases"/>
    <property type="match status" value="1"/>
</dbReference>
<evidence type="ECO:0000259" key="13">
    <source>
        <dbReference type="SMART" id="SM00768"/>
    </source>
</evidence>
<evidence type="ECO:0000256" key="3">
    <source>
        <dbReference type="ARBA" id="ARBA00007528"/>
    </source>
</evidence>